<dbReference type="AlphaFoldDB" id="A0A0F9G1L2"/>
<evidence type="ECO:0000313" key="1">
    <source>
        <dbReference type="EMBL" id="KKL92609.1"/>
    </source>
</evidence>
<name>A0A0F9G1L2_9ZZZZ</name>
<reference evidence="1" key="1">
    <citation type="journal article" date="2015" name="Nature">
        <title>Complex archaea that bridge the gap between prokaryotes and eukaryotes.</title>
        <authorList>
            <person name="Spang A."/>
            <person name="Saw J.H."/>
            <person name="Jorgensen S.L."/>
            <person name="Zaremba-Niedzwiedzka K."/>
            <person name="Martijn J."/>
            <person name="Lind A.E."/>
            <person name="van Eijk R."/>
            <person name="Schleper C."/>
            <person name="Guy L."/>
            <person name="Ettema T.J."/>
        </authorList>
    </citation>
    <scope>NUCLEOTIDE SEQUENCE</scope>
</reference>
<evidence type="ECO:0008006" key="2">
    <source>
        <dbReference type="Google" id="ProtNLM"/>
    </source>
</evidence>
<dbReference type="Gene3D" id="3.40.50.620">
    <property type="entry name" value="HUPs"/>
    <property type="match status" value="1"/>
</dbReference>
<organism evidence="1">
    <name type="scientific">marine sediment metagenome</name>
    <dbReference type="NCBI Taxonomy" id="412755"/>
    <lineage>
        <taxon>unclassified sequences</taxon>
        <taxon>metagenomes</taxon>
        <taxon>ecological metagenomes</taxon>
    </lineage>
</organism>
<gene>
    <name evidence="1" type="ORF">LCGC14_1883020</name>
</gene>
<protein>
    <recommendedName>
        <fullName evidence="2">Phosphoadenosine phosphosulphate reductase domain-containing protein</fullName>
    </recommendedName>
</protein>
<accession>A0A0F9G1L2</accession>
<dbReference type="InterPro" id="IPR014729">
    <property type="entry name" value="Rossmann-like_a/b/a_fold"/>
</dbReference>
<sequence length="271" mass="30834">MSDFTYLSFGAGVQSTAVLVMSNLGLRGCPRADVAIFADTGDEPQWVYEHLKAMQEWSEIPVEVVSTGCLSDDVRARQIGSISRFACIPVFTAAARGDGKNAILRRQCTREYKIEPIEKRVRALLGYKPRQRIKESVECCIGISLDEVTRIKPSRTRWITNRWPLVDAGMRRHDCQRIIEEQGLPQPRKSSCVFCPYHSDAFWRDLKENHSGEFDKAVEFDVDIRSMSRSGMRQPVFLHRSLVPLDEVDLTDPHKDQVDMFANECEGYCGV</sequence>
<comment type="caution">
    <text evidence="1">The sequence shown here is derived from an EMBL/GenBank/DDBJ whole genome shotgun (WGS) entry which is preliminary data.</text>
</comment>
<proteinExistence type="predicted"/>
<dbReference type="EMBL" id="LAZR01019418">
    <property type="protein sequence ID" value="KKL92609.1"/>
    <property type="molecule type" value="Genomic_DNA"/>
</dbReference>